<dbReference type="GO" id="GO:0003723">
    <property type="term" value="F:RNA binding"/>
    <property type="evidence" value="ECO:0007669"/>
    <property type="project" value="TreeGrafter"/>
</dbReference>
<feature type="repeat" description="ANK" evidence="3">
    <location>
        <begin position="772"/>
        <end position="805"/>
    </location>
</feature>
<dbReference type="PANTHER" id="PTHR24141">
    <property type="entry name" value="2-5A-DEPENDENT RIBONUCLEASE"/>
    <property type="match status" value="1"/>
</dbReference>
<evidence type="ECO:0000256" key="1">
    <source>
        <dbReference type="ARBA" id="ARBA00022737"/>
    </source>
</evidence>
<dbReference type="STRING" id="1448315.A0A319C4I9"/>
<evidence type="ECO:0000256" key="3">
    <source>
        <dbReference type="PROSITE-ProRule" id="PRU00023"/>
    </source>
</evidence>
<dbReference type="AlphaFoldDB" id="A0A319C4I9"/>
<dbReference type="Pfam" id="PF00023">
    <property type="entry name" value="Ank"/>
    <property type="match status" value="1"/>
</dbReference>
<feature type="repeat" description="ANK" evidence="3">
    <location>
        <begin position="878"/>
        <end position="903"/>
    </location>
</feature>
<accession>A0A319C4I9</accession>
<dbReference type="PROSITE" id="PS50088">
    <property type="entry name" value="ANK_REPEAT"/>
    <property type="match status" value="5"/>
</dbReference>
<protein>
    <submittedName>
        <fullName evidence="4">Ankyrin</fullName>
    </submittedName>
</protein>
<sequence>MYVSWSSSLPWLRFMSMLEYPKEHEASSSSSLLEDLPRDGNKMTKVSNFELLKRLSSVVPWTTLQHPSNIYSGSRTSAVLHILMPEIEHGQHDILATALSTSHSGLRDHLSVVLYLISNNLTSEDPEEFIEEKLERDDKLILKILKDTGWDDLKHLKILLSTHEPTAESITEQVFASALRTSNVKVLENMLRSGMSPNRLVQVVVEEEGACFLTPLQFAACEEAESVRLINLLINYGADVDFSIKEDGETALWHAICTKNEPAVRELLLRGATVTRNCASAAGYWKPEETQDFALFEDIINIYLDQHLDTEREDPEILEQAVMQQNVPVIEAFLARGARLNGLTGKIYLNGRDPLQSTLLGDAVRTQNIDIVQLLSHVSIGTDRPSRQAPYMSPLALAAAYGLTDITEFLLASGADIRAADNEKMTLLERAVEKDNPALCQILIRHGAKVDREPRELQRVPSALLIAVQQNLMDIVDLLINSNARLNDIFDVDPGTILAAAVEVGDEAMINKLVNAGARLMGLKMKKIGNLQTGTFLQNNGFLPSLLDSSGPELLAAAISAQDDALAWFLLQNNAHKERNRTSVLEETPLWAALKMDNLGFVLALLESGARVTDDALTETIIKDNFQLLPMLLAGFTGSAPTAVSAAVLKSSMIDLELLRKANVDMRGAPQMSHHKWGTMGMYNLQHCRLESVLEIAAWKAEYPMFKYILEWASSAQMKWTPKSVARALTLAIFKQKHDHIAELMRLDSDLNCDITRDYSLSFASRAVGCFDTYTPLQAAVKTQQASVVRDLLVLKGADINYSGEGQLRRTPLQHAVELGNMEIINLLLEHGADVNAPAAYDGGATALQIAAIQGYIGIARKLLDLGADINQGPACENGRTALMGAAEHGRIDMLHMLLDEGALVVGEYEEEYYEAVELAEGQGHYAAARLLKSFKGND</sequence>
<dbReference type="VEuPathDB" id="FungiDB:BO82DRAFT_341429"/>
<name>A0A319C4I9_9EURO</name>
<evidence type="ECO:0000313" key="4">
    <source>
        <dbReference type="EMBL" id="PYH79081.1"/>
    </source>
</evidence>
<dbReference type="EMBL" id="KZ821723">
    <property type="protein sequence ID" value="PYH79081.1"/>
    <property type="molecule type" value="Genomic_DNA"/>
</dbReference>
<dbReference type="InterPro" id="IPR002110">
    <property type="entry name" value="Ankyrin_rpt"/>
</dbReference>
<evidence type="ECO:0000256" key="2">
    <source>
        <dbReference type="ARBA" id="ARBA00023043"/>
    </source>
</evidence>
<dbReference type="InterPro" id="IPR036770">
    <property type="entry name" value="Ankyrin_rpt-contain_sf"/>
</dbReference>
<keyword evidence="2 3" id="KW-0040">ANK repeat</keyword>
<dbReference type="SUPFAM" id="SSF48403">
    <property type="entry name" value="Ankyrin repeat"/>
    <property type="match status" value="2"/>
</dbReference>
<gene>
    <name evidence="4" type="ORF">BO82DRAFT_341429</name>
</gene>
<dbReference type="GO" id="GO:0004540">
    <property type="term" value="F:RNA nuclease activity"/>
    <property type="evidence" value="ECO:0007669"/>
    <property type="project" value="TreeGrafter"/>
</dbReference>
<dbReference type="SMART" id="SM00248">
    <property type="entry name" value="ANK"/>
    <property type="match status" value="14"/>
</dbReference>
<reference evidence="4 5" key="1">
    <citation type="submission" date="2016-12" db="EMBL/GenBank/DDBJ databases">
        <title>The genomes of Aspergillus section Nigri reveals drivers in fungal speciation.</title>
        <authorList>
            <consortium name="DOE Joint Genome Institute"/>
            <person name="Vesth T.C."/>
            <person name="Nybo J."/>
            <person name="Theobald S."/>
            <person name="Brandl J."/>
            <person name="Frisvad J.C."/>
            <person name="Nielsen K.F."/>
            <person name="Lyhne E.K."/>
            <person name="Kogle M.E."/>
            <person name="Kuo A."/>
            <person name="Riley R."/>
            <person name="Clum A."/>
            <person name="Nolan M."/>
            <person name="Lipzen A."/>
            <person name="Salamov A."/>
            <person name="Henrissat B."/>
            <person name="Wiebenga A."/>
            <person name="De Vries R.P."/>
            <person name="Grigoriev I.V."/>
            <person name="Mortensen U.H."/>
            <person name="Andersen M.R."/>
            <person name="Baker S.E."/>
        </authorList>
    </citation>
    <scope>NUCLEOTIDE SEQUENCE [LARGE SCALE GENOMIC DNA]</scope>
    <source>
        <strain evidence="4 5">CBS 121591</strain>
    </source>
</reference>
<dbReference type="RefSeq" id="XP_025489281.1">
    <property type="nucleotide sequence ID" value="XM_025633551.1"/>
</dbReference>
<evidence type="ECO:0000313" key="5">
    <source>
        <dbReference type="Proteomes" id="UP000248340"/>
    </source>
</evidence>
<feature type="repeat" description="ANK" evidence="3">
    <location>
        <begin position="843"/>
        <end position="875"/>
    </location>
</feature>
<keyword evidence="5" id="KW-1185">Reference proteome</keyword>
<dbReference type="Pfam" id="PF12796">
    <property type="entry name" value="Ank_2"/>
    <property type="match status" value="3"/>
</dbReference>
<dbReference type="GO" id="GO:0006396">
    <property type="term" value="P:RNA processing"/>
    <property type="evidence" value="ECO:0007669"/>
    <property type="project" value="TreeGrafter"/>
</dbReference>
<organism evidence="4 5">
    <name type="scientific">Aspergillus uvarum CBS 121591</name>
    <dbReference type="NCBI Taxonomy" id="1448315"/>
    <lineage>
        <taxon>Eukaryota</taxon>
        <taxon>Fungi</taxon>
        <taxon>Dikarya</taxon>
        <taxon>Ascomycota</taxon>
        <taxon>Pezizomycotina</taxon>
        <taxon>Eurotiomycetes</taxon>
        <taxon>Eurotiomycetidae</taxon>
        <taxon>Eurotiales</taxon>
        <taxon>Aspergillaceae</taxon>
        <taxon>Aspergillus</taxon>
        <taxon>Aspergillus subgen. Circumdati</taxon>
    </lineage>
</organism>
<keyword evidence="1" id="KW-0677">Repeat</keyword>
<dbReference type="OrthoDB" id="194358at2759"/>
<proteinExistence type="predicted"/>
<dbReference type="PANTHER" id="PTHR24141:SF1">
    <property type="entry name" value="2-5A-DEPENDENT RIBONUCLEASE"/>
    <property type="match status" value="1"/>
</dbReference>
<dbReference type="GeneID" id="37136292"/>
<dbReference type="PROSITE" id="PS50297">
    <property type="entry name" value="ANK_REP_REGION"/>
    <property type="match status" value="4"/>
</dbReference>
<dbReference type="Gene3D" id="1.25.40.20">
    <property type="entry name" value="Ankyrin repeat-containing domain"/>
    <property type="match status" value="3"/>
</dbReference>
<feature type="repeat" description="ANK" evidence="3">
    <location>
        <begin position="390"/>
        <end position="422"/>
    </location>
</feature>
<dbReference type="Proteomes" id="UP000248340">
    <property type="component" value="Unassembled WGS sequence"/>
</dbReference>
<feature type="repeat" description="ANK" evidence="3">
    <location>
        <begin position="808"/>
        <end position="840"/>
    </location>
</feature>